<dbReference type="GO" id="GO:0005886">
    <property type="term" value="C:plasma membrane"/>
    <property type="evidence" value="ECO:0007669"/>
    <property type="project" value="UniProtKB-SubCell"/>
</dbReference>
<reference evidence="12" key="1">
    <citation type="submission" date="2021-12" db="EMBL/GenBank/DDBJ databases">
        <authorList>
            <person name="Li Y."/>
        </authorList>
    </citation>
    <scope>NUCLEOTIDE SEQUENCE</scope>
    <source>
        <strain evidence="12">DKSPLA3</strain>
    </source>
</reference>
<name>A0A9X1NRG3_9HYPH</name>
<dbReference type="PRINTS" id="PR00781">
    <property type="entry name" value="LIPOSIGPTASE"/>
</dbReference>
<dbReference type="GO" id="GO:0004190">
    <property type="term" value="F:aspartic-type endopeptidase activity"/>
    <property type="evidence" value="ECO:0007669"/>
    <property type="project" value="UniProtKB-UniRule"/>
</dbReference>
<dbReference type="PROSITE" id="PS00855">
    <property type="entry name" value="SPASE_II"/>
    <property type="match status" value="1"/>
</dbReference>
<gene>
    <name evidence="9 12" type="primary">lspA</name>
    <name evidence="12" type="ORF">LRX75_06435</name>
</gene>
<keyword evidence="6 9" id="KW-0378">Hydrolase</keyword>
<evidence type="ECO:0000256" key="9">
    <source>
        <dbReference type="HAMAP-Rule" id="MF_00161"/>
    </source>
</evidence>
<dbReference type="GO" id="GO:0006508">
    <property type="term" value="P:proteolysis"/>
    <property type="evidence" value="ECO:0007669"/>
    <property type="project" value="UniProtKB-KW"/>
</dbReference>
<evidence type="ECO:0000313" key="13">
    <source>
        <dbReference type="Proteomes" id="UP001139089"/>
    </source>
</evidence>
<evidence type="ECO:0000256" key="2">
    <source>
        <dbReference type="ARBA" id="ARBA00022475"/>
    </source>
</evidence>
<comment type="pathway">
    <text evidence="9">Protein modification; lipoprotein biosynthesis (signal peptide cleavage).</text>
</comment>
<comment type="similarity">
    <text evidence="1 9 11">Belongs to the peptidase A8 family.</text>
</comment>
<keyword evidence="3 9" id="KW-0645">Protease</keyword>
<dbReference type="NCBIfam" id="TIGR00077">
    <property type="entry name" value="lspA"/>
    <property type="match status" value="1"/>
</dbReference>
<keyword evidence="2 9" id="KW-1003">Cell membrane</keyword>
<evidence type="ECO:0000256" key="3">
    <source>
        <dbReference type="ARBA" id="ARBA00022670"/>
    </source>
</evidence>
<accession>A0A9X1NRG3</accession>
<feature type="transmembrane region" description="Helical" evidence="9">
    <location>
        <begin position="143"/>
        <end position="164"/>
    </location>
</feature>
<feature type="active site" evidence="9">
    <location>
        <position position="152"/>
    </location>
</feature>
<feature type="active site" evidence="9">
    <location>
        <position position="134"/>
    </location>
</feature>
<keyword evidence="13" id="KW-1185">Reference proteome</keyword>
<organism evidence="12 13">
    <name type="scientific">Rhizobium quercicola</name>
    <dbReference type="NCBI Taxonomy" id="2901226"/>
    <lineage>
        <taxon>Bacteria</taxon>
        <taxon>Pseudomonadati</taxon>
        <taxon>Pseudomonadota</taxon>
        <taxon>Alphaproteobacteria</taxon>
        <taxon>Hyphomicrobiales</taxon>
        <taxon>Rhizobiaceae</taxon>
        <taxon>Rhizobium/Agrobacterium group</taxon>
        <taxon>Rhizobium</taxon>
    </lineage>
</organism>
<dbReference type="InterPro" id="IPR001872">
    <property type="entry name" value="Peptidase_A8"/>
</dbReference>
<protein>
    <recommendedName>
        <fullName evidence="9">Lipoprotein signal peptidase</fullName>
        <ecNumber evidence="9">3.4.23.36</ecNumber>
    </recommendedName>
    <alternativeName>
        <fullName evidence="9">Prolipoprotein signal peptidase</fullName>
    </alternativeName>
    <alternativeName>
        <fullName evidence="9">Signal peptidase II</fullName>
        <shortName evidence="9">SPase II</shortName>
    </alternativeName>
</protein>
<dbReference type="EC" id="3.4.23.36" evidence="9"/>
<evidence type="ECO:0000256" key="1">
    <source>
        <dbReference type="ARBA" id="ARBA00006139"/>
    </source>
</evidence>
<evidence type="ECO:0000256" key="10">
    <source>
        <dbReference type="RuleBase" id="RU000594"/>
    </source>
</evidence>
<evidence type="ECO:0000256" key="5">
    <source>
        <dbReference type="ARBA" id="ARBA00022750"/>
    </source>
</evidence>
<dbReference type="PANTHER" id="PTHR33695:SF1">
    <property type="entry name" value="LIPOPROTEIN SIGNAL PEPTIDASE"/>
    <property type="match status" value="1"/>
</dbReference>
<evidence type="ECO:0000256" key="11">
    <source>
        <dbReference type="RuleBase" id="RU004181"/>
    </source>
</evidence>
<comment type="function">
    <text evidence="9 10">This protein specifically catalyzes the removal of signal peptides from prolipoproteins.</text>
</comment>
<keyword evidence="5 9" id="KW-0064">Aspartyl protease</keyword>
<evidence type="ECO:0000256" key="6">
    <source>
        <dbReference type="ARBA" id="ARBA00022801"/>
    </source>
</evidence>
<keyword evidence="8 9" id="KW-0472">Membrane</keyword>
<dbReference type="Proteomes" id="UP001139089">
    <property type="component" value="Unassembled WGS sequence"/>
</dbReference>
<evidence type="ECO:0000256" key="4">
    <source>
        <dbReference type="ARBA" id="ARBA00022692"/>
    </source>
</evidence>
<dbReference type="PANTHER" id="PTHR33695">
    <property type="entry name" value="LIPOPROTEIN SIGNAL PEPTIDASE"/>
    <property type="match status" value="1"/>
</dbReference>
<dbReference type="Pfam" id="PF01252">
    <property type="entry name" value="Peptidase_A8"/>
    <property type="match status" value="1"/>
</dbReference>
<comment type="catalytic activity">
    <reaction evidence="9 10">
        <text>Release of signal peptides from bacterial membrane prolipoproteins. Hydrolyzes -Xaa-Yaa-Zaa-|-(S,diacylglyceryl)Cys-, in which Xaa is hydrophobic (preferably Leu), and Yaa (Ala or Ser) and Zaa (Gly or Ala) have small, neutral side chains.</text>
        <dbReference type="EC" id="3.4.23.36"/>
    </reaction>
</comment>
<keyword evidence="4 9" id="KW-0812">Transmembrane</keyword>
<proteinExistence type="inferred from homology"/>
<dbReference type="RefSeq" id="WP_231812843.1">
    <property type="nucleotide sequence ID" value="NZ_JAJOZR010000003.1"/>
</dbReference>
<dbReference type="HAMAP" id="MF_00161">
    <property type="entry name" value="LspA"/>
    <property type="match status" value="1"/>
</dbReference>
<sequence length="175" mass="19873">MTESQTPLSPAAPDRRPTLFSRPWPIAIFIIVALLLDQAIKQAVEAYLPMEEAVHVIPMLALYRVYNYGVAFSMLSGMEGWFIVGMRLVVVGFVLWLWRRTPKDRFFAHLGYAMIIAGALGNLVDRFLYGYVIDYILFYTETWSFAVFNLADAFITVGAGAIVLDEILQAKKRDR</sequence>
<comment type="subcellular location">
    <subcellularLocation>
        <location evidence="9">Cell membrane</location>
        <topology evidence="9">Multi-pass membrane protein</topology>
    </subcellularLocation>
</comment>
<evidence type="ECO:0000256" key="8">
    <source>
        <dbReference type="ARBA" id="ARBA00023136"/>
    </source>
</evidence>
<feature type="transmembrane region" description="Helical" evidence="9">
    <location>
        <begin position="24"/>
        <end position="44"/>
    </location>
</feature>
<evidence type="ECO:0000313" key="12">
    <source>
        <dbReference type="EMBL" id="MCD7108676.1"/>
    </source>
</evidence>
<feature type="transmembrane region" description="Helical" evidence="9">
    <location>
        <begin position="110"/>
        <end position="131"/>
    </location>
</feature>
<keyword evidence="7 9" id="KW-1133">Transmembrane helix</keyword>
<feature type="transmembrane region" description="Helical" evidence="9">
    <location>
        <begin position="81"/>
        <end position="98"/>
    </location>
</feature>
<dbReference type="AlphaFoldDB" id="A0A9X1NRG3"/>
<evidence type="ECO:0000256" key="7">
    <source>
        <dbReference type="ARBA" id="ARBA00022989"/>
    </source>
</evidence>
<dbReference type="EMBL" id="JAJOZR010000003">
    <property type="protein sequence ID" value="MCD7108676.1"/>
    <property type="molecule type" value="Genomic_DNA"/>
</dbReference>
<comment type="caution">
    <text evidence="12">The sequence shown here is derived from an EMBL/GenBank/DDBJ whole genome shotgun (WGS) entry which is preliminary data.</text>
</comment>